<keyword evidence="1" id="KW-1185">Reference proteome</keyword>
<evidence type="ECO:0000313" key="2">
    <source>
        <dbReference type="WBParaSite" id="L893_g8089.t1"/>
    </source>
</evidence>
<evidence type="ECO:0000313" key="1">
    <source>
        <dbReference type="Proteomes" id="UP000095287"/>
    </source>
</evidence>
<dbReference type="WBParaSite" id="L893_g8089.t1">
    <property type="protein sequence ID" value="L893_g8089.t1"/>
    <property type="gene ID" value="L893_g8089"/>
</dbReference>
<protein>
    <submittedName>
        <fullName evidence="2">Secreted protein</fullName>
    </submittedName>
</protein>
<reference evidence="2" key="1">
    <citation type="submission" date="2016-11" db="UniProtKB">
        <authorList>
            <consortium name="WormBaseParasite"/>
        </authorList>
    </citation>
    <scope>IDENTIFICATION</scope>
</reference>
<dbReference type="AlphaFoldDB" id="A0A1I8ARC0"/>
<sequence>MSFLLFCSDSSFPKIGSATRSTTPTLLVNICLNGPFLSLTNILQNPNLLPSYNPTACKIRALKSVDTGGGFFVSSGFVPNIASRGSSLSASREPSSTEDPLSLIFSQQSISSEVRSSFPRLPFGTRRRASSAAHQLFGFRSEIRSCAGLIFKRGLSPCPQINLLNAYMYRTSLQR</sequence>
<proteinExistence type="predicted"/>
<accession>A0A1I8ARC0</accession>
<organism evidence="1 2">
    <name type="scientific">Steinernema glaseri</name>
    <dbReference type="NCBI Taxonomy" id="37863"/>
    <lineage>
        <taxon>Eukaryota</taxon>
        <taxon>Metazoa</taxon>
        <taxon>Ecdysozoa</taxon>
        <taxon>Nematoda</taxon>
        <taxon>Chromadorea</taxon>
        <taxon>Rhabditida</taxon>
        <taxon>Tylenchina</taxon>
        <taxon>Panagrolaimomorpha</taxon>
        <taxon>Strongyloidoidea</taxon>
        <taxon>Steinernematidae</taxon>
        <taxon>Steinernema</taxon>
    </lineage>
</organism>
<name>A0A1I8ARC0_9BILA</name>
<dbReference type="Proteomes" id="UP000095287">
    <property type="component" value="Unplaced"/>
</dbReference>